<reference evidence="5" key="3">
    <citation type="submission" date="2025-09" db="UniProtKB">
        <authorList>
            <consortium name="Ensembl"/>
        </authorList>
    </citation>
    <scope>IDENTIFICATION</scope>
</reference>
<protein>
    <submittedName>
        <fullName evidence="5">Negative regulator of reactive oxygen species</fullName>
    </submittedName>
</protein>
<dbReference type="AlphaFoldDB" id="A0A8C9RJ10"/>
<dbReference type="PANTHER" id="PTHR24366:SF96">
    <property type="entry name" value="LEUCINE RICH REPEAT CONTAINING 53"/>
    <property type="match status" value="1"/>
</dbReference>
<dbReference type="Proteomes" id="UP000694397">
    <property type="component" value="Chromosome 3"/>
</dbReference>
<evidence type="ECO:0000313" key="6">
    <source>
        <dbReference type="Proteomes" id="UP000694397"/>
    </source>
</evidence>
<dbReference type="PROSITE" id="PS51450">
    <property type="entry name" value="LRR"/>
    <property type="match status" value="3"/>
</dbReference>
<feature type="transmembrane region" description="Helical" evidence="3">
    <location>
        <begin position="641"/>
        <end position="665"/>
    </location>
</feature>
<feature type="signal peptide" evidence="4">
    <location>
        <begin position="1"/>
        <end position="20"/>
    </location>
</feature>
<dbReference type="InterPro" id="IPR003591">
    <property type="entry name" value="Leu-rich_rpt_typical-subtyp"/>
</dbReference>
<keyword evidence="4" id="KW-0732">Signal</keyword>
<dbReference type="Gene3D" id="3.80.10.10">
    <property type="entry name" value="Ribonuclease Inhibitor"/>
    <property type="match status" value="4"/>
</dbReference>
<dbReference type="Ensembl" id="ENSSFOT00015013089.2">
    <property type="protein sequence ID" value="ENSSFOP00015012926.2"/>
    <property type="gene ID" value="ENSSFOG00015008339.2"/>
</dbReference>
<evidence type="ECO:0000313" key="5">
    <source>
        <dbReference type="Ensembl" id="ENSSFOP00015012926.2"/>
    </source>
</evidence>
<evidence type="ECO:0000256" key="4">
    <source>
        <dbReference type="SAM" id="SignalP"/>
    </source>
</evidence>
<evidence type="ECO:0000256" key="1">
    <source>
        <dbReference type="ARBA" id="ARBA00022614"/>
    </source>
</evidence>
<keyword evidence="3" id="KW-1133">Transmembrane helix</keyword>
<dbReference type="InterPro" id="IPR001611">
    <property type="entry name" value="Leu-rich_rpt"/>
</dbReference>
<accession>A0A8C9RJ10</accession>
<sequence length="684" mass="77059">MPLRCFLPWLLCFTMDLAFGATGYVRHVQCTLSQRTALCSGSKLSSVPVDLPGSTEELQLNNNSIKQLKNSCLVGYPHLRVLSLVSNGMEVIETEVFVHSRHVENLSLADNSLYLAYQQTGEALSALSQLKVLDLSGNGLAEDMVPFLLQNMTSLEYLSLSRNILLRLDQTIFHHLYQLKELNLERNQLFEIEEGAFDNLQKLQRLNMAFNNLPCLVGFQLTKLVVLNASHNAIEWFISNQDVEDTFHLETLDLRDNKLIFFPFLPSRSYLQNLLLSGNKVSFYQHLAYNSSSNWTTTVQFYNLNSNMSTVTASLWDESLHGDMSSLDLLDLSVNQVTYLPHGFFSQMPNLSRLKLGTNCLETFSLTSEGMSSSLYELDVSNNKLTVLQVNQSSLDMLGNLEHLNLSLNNLQKLPRRLFASLPNLSVVDLSRNKVAICSLEEQSAGTEYSDCVVLRNISSLRQLYLRDCSLGQLPSMAFEGTPLTHLELSGNTGVIIKEDSMTGISQTLKYLGLGGIHSLNVDFSQFVCLHSLDISANSLSLLPDSLLRLSLRWLDLHDNHLQTIPVSQAQILSYSINTLFLGGNPFNCCQLDWLRTFEEANTVIIEDLASLTCFTDLGREQRLSIRGLDMCGGVDEESSWWYVLLLLPAFLSLLGVAIIFFVTFRPNQLPREIKRRCWRPTPY</sequence>
<keyword evidence="3" id="KW-0812">Transmembrane</keyword>
<keyword evidence="6" id="KW-1185">Reference proteome</keyword>
<feature type="chain" id="PRO_5034250463" evidence="4">
    <location>
        <begin position="21"/>
        <end position="684"/>
    </location>
</feature>
<proteinExistence type="predicted"/>
<keyword evidence="2" id="KW-0677">Repeat</keyword>
<reference evidence="5 6" key="1">
    <citation type="submission" date="2019-04" db="EMBL/GenBank/DDBJ databases">
        <authorList>
            <consortium name="Wellcome Sanger Institute Data Sharing"/>
        </authorList>
    </citation>
    <scope>NUCLEOTIDE SEQUENCE [LARGE SCALE GENOMIC DNA]</scope>
</reference>
<gene>
    <name evidence="5" type="primary">NRROS</name>
</gene>
<dbReference type="GeneTree" id="ENSGT00940000157975"/>
<keyword evidence="1" id="KW-0433">Leucine-rich repeat</keyword>
<dbReference type="OrthoDB" id="676979at2759"/>
<evidence type="ECO:0000256" key="2">
    <source>
        <dbReference type="ARBA" id="ARBA00022737"/>
    </source>
</evidence>
<dbReference type="SMART" id="SM00369">
    <property type="entry name" value="LRR_TYP"/>
    <property type="match status" value="12"/>
</dbReference>
<dbReference type="Pfam" id="PF13855">
    <property type="entry name" value="LRR_8"/>
    <property type="match status" value="3"/>
</dbReference>
<reference evidence="5" key="2">
    <citation type="submission" date="2025-08" db="UniProtKB">
        <authorList>
            <consortium name="Ensembl"/>
        </authorList>
    </citation>
    <scope>IDENTIFICATION</scope>
</reference>
<keyword evidence="3" id="KW-0472">Membrane</keyword>
<evidence type="ECO:0000256" key="3">
    <source>
        <dbReference type="SAM" id="Phobius"/>
    </source>
</evidence>
<dbReference type="InterPro" id="IPR032675">
    <property type="entry name" value="LRR_dom_sf"/>
</dbReference>
<name>A0A8C9RJ10_SCLFO</name>
<organism evidence="5 6">
    <name type="scientific">Scleropages formosus</name>
    <name type="common">Asian bonytongue</name>
    <name type="synonym">Osteoglossum formosum</name>
    <dbReference type="NCBI Taxonomy" id="113540"/>
    <lineage>
        <taxon>Eukaryota</taxon>
        <taxon>Metazoa</taxon>
        <taxon>Chordata</taxon>
        <taxon>Craniata</taxon>
        <taxon>Vertebrata</taxon>
        <taxon>Euteleostomi</taxon>
        <taxon>Actinopterygii</taxon>
        <taxon>Neopterygii</taxon>
        <taxon>Teleostei</taxon>
        <taxon>Osteoglossocephala</taxon>
        <taxon>Osteoglossomorpha</taxon>
        <taxon>Osteoglossiformes</taxon>
        <taxon>Osteoglossidae</taxon>
        <taxon>Scleropages</taxon>
    </lineage>
</organism>
<dbReference type="SUPFAM" id="SSF52058">
    <property type="entry name" value="L domain-like"/>
    <property type="match status" value="1"/>
</dbReference>
<dbReference type="PANTHER" id="PTHR24366">
    <property type="entry name" value="IG(IMMUNOGLOBULIN) AND LRR(LEUCINE RICH REPEAT) DOMAINS"/>
    <property type="match status" value="1"/>
</dbReference>